<protein>
    <submittedName>
        <fullName evidence="1">Uncharacterized protein</fullName>
    </submittedName>
</protein>
<name>A0ABU5HYM1_9HYPH</name>
<gene>
    <name evidence="1" type="ORF">U0C82_03495</name>
</gene>
<dbReference type="RefSeq" id="WP_322185659.1">
    <property type="nucleotide sequence ID" value="NZ_JAXLPB010000001.1"/>
</dbReference>
<keyword evidence="2" id="KW-1185">Reference proteome</keyword>
<reference evidence="1 2" key="1">
    <citation type="submission" date="2023-12" db="EMBL/GenBank/DDBJ databases">
        <title>Description of Novel Strain Fulvimarina sp. 2208YS6-2-32 isolated from Uroteuthis (Photololigo) edulis.</title>
        <authorList>
            <person name="Park J.-S."/>
        </authorList>
    </citation>
    <scope>NUCLEOTIDE SEQUENCE [LARGE SCALE GENOMIC DNA]</scope>
    <source>
        <strain evidence="1 2">2208YS6-2-32</strain>
    </source>
</reference>
<evidence type="ECO:0000313" key="1">
    <source>
        <dbReference type="EMBL" id="MDY8108214.1"/>
    </source>
</evidence>
<evidence type="ECO:0000313" key="2">
    <source>
        <dbReference type="Proteomes" id="UP001294412"/>
    </source>
</evidence>
<dbReference type="Proteomes" id="UP001294412">
    <property type="component" value="Unassembled WGS sequence"/>
</dbReference>
<sequence length="64" mass="7276">MIAMTLFLCLKSEPGECHRENVSFQGTLVQCAMFGQVAALEHMKGRPKWSLRRYRCAPVEMSEA</sequence>
<dbReference type="EMBL" id="JAXLPB010000001">
    <property type="protein sequence ID" value="MDY8108214.1"/>
    <property type="molecule type" value="Genomic_DNA"/>
</dbReference>
<comment type="caution">
    <text evidence="1">The sequence shown here is derived from an EMBL/GenBank/DDBJ whole genome shotgun (WGS) entry which is preliminary data.</text>
</comment>
<organism evidence="1 2">
    <name type="scientific">Fulvimarina uroteuthidis</name>
    <dbReference type="NCBI Taxonomy" id="3098149"/>
    <lineage>
        <taxon>Bacteria</taxon>
        <taxon>Pseudomonadati</taxon>
        <taxon>Pseudomonadota</taxon>
        <taxon>Alphaproteobacteria</taxon>
        <taxon>Hyphomicrobiales</taxon>
        <taxon>Aurantimonadaceae</taxon>
        <taxon>Fulvimarina</taxon>
    </lineage>
</organism>
<accession>A0ABU5HYM1</accession>
<proteinExistence type="predicted"/>